<dbReference type="Gene3D" id="3.40.50.80">
    <property type="entry name" value="Nucleotide-binding domain of ferredoxin-NADP reductase (FNR) module"/>
    <property type="match status" value="1"/>
</dbReference>
<keyword evidence="14" id="KW-0732">Signal</keyword>
<feature type="domain" description="FAD-binding FR-type" evidence="15">
    <location>
        <begin position="203"/>
        <end position="304"/>
    </location>
</feature>
<dbReference type="GO" id="GO:0046872">
    <property type="term" value="F:metal ion binding"/>
    <property type="evidence" value="ECO:0007669"/>
    <property type="project" value="UniProtKB-KW"/>
</dbReference>
<keyword evidence="7" id="KW-0274">FAD</keyword>
<comment type="subcellular location">
    <subcellularLocation>
        <location evidence="2">Membrane</location>
        <topology evidence="2">Multi-pass membrane protein</topology>
    </subcellularLocation>
</comment>
<dbReference type="PRINTS" id="PR00410">
    <property type="entry name" value="PHEHYDRXLASE"/>
</dbReference>
<dbReference type="GO" id="GO:0016491">
    <property type="term" value="F:oxidoreductase activity"/>
    <property type="evidence" value="ECO:0007669"/>
    <property type="project" value="UniProtKB-KW"/>
</dbReference>
<dbReference type="PANTHER" id="PTHR47354">
    <property type="entry name" value="NADH OXIDOREDUCTASE HCR"/>
    <property type="match status" value="1"/>
</dbReference>
<feature type="transmembrane region" description="Helical" evidence="13">
    <location>
        <begin position="177"/>
        <end position="198"/>
    </location>
</feature>
<organism evidence="16 17">
    <name type="scientific">Stappia indica</name>
    <dbReference type="NCBI Taxonomy" id="538381"/>
    <lineage>
        <taxon>Bacteria</taxon>
        <taxon>Pseudomonadati</taxon>
        <taxon>Pseudomonadota</taxon>
        <taxon>Alphaproteobacteria</taxon>
        <taxon>Hyphomicrobiales</taxon>
        <taxon>Stappiaceae</taxon>
        <taxon>Stappia</taxon>
    </lineage>
</organism>
<feature type="transmembrane region" description="Helical" evidence="13">
    <location>
        <begin position="147"/>
        <end position="165"/>
    </location>
</feature>
<dbReference type="AlphaFoldDB" id="A0A857CE25"/>
<dbReference type="InterPro" id="IPR017927">
    <property type="entry name" value="FAD-bd_FR_type"/>
</dbReference>
<dbReference type="CDD" id="cd06198">
    <property type="entry name" value="FNR_like_3"/>
    <property type="match status" value="1"/>
</dbReference>
<dbReference type="InterPro" id="IPR050415">
    <property type="entry name" value="MRET"/>
</dbReference>
<evidence type="ECO:0000256" key="2">
    <source>
        <dbReference type="ARBA" id="ARBA00004141"/>
    </source>
</evidence>
<keyword evidence="5" id="KW-0001">2Fe-2S</keyword>
<dbReference type="KEGG" id="siw:GH266_22900"/>
<dbReference type="InterPro" id="IPR013130">
    <property type="entry name" value="Fe3_Rdtase_TM_dom"/>
</dbReference>
<dbReference type="OrthoDB" id="9792185at2"/>
<reference evidence="16 17" key="1">
    <citation type="submission" date="2019-12" db="EMBL/GenBank/DDBJ databases">
        <title>The genome of Stappia indica PHM037.</title>
        <authorList>
            <person name="Kacar D."/>
            <person name="Galan B."/>
            <person name="Canedo L."/>
            <person name="Rodriguez P."/>
            <person name="de la Calle F."/>
            <person name="Garcia J.L."/>
        </authorList>
    </citation>
    <scope>NUCLEOTIDE SEQUENCE [LARGE SCALE GENOMIC DNA]</scope>
    <source>
        <strain evidence="16 17">PHM037</strain>
    </source>
</reference>
<evidence type="ECO:0000313" key="16">
    <source>
        <dbReference type="EMBL" id="QGZ37097.1"/>
    </source>
</evidence>
<evidence type="ECO:0000256" key="7">
    <source>
        <dbReference type="ARBA" id="ARBA00022827"/>
    </source>
</evidence>
<dbReference type="SUPFAM" id="SSF52343">
    <property type="entry name" value="Ferredoxin reductase-like, C-terminal NADP-linked domain"/>
    <property type="match status" value="1"/>
</dbReference>
<evidence type="ECO:0000256" key="13">
    <source>
        <dbReference type="SAM" id="Phobius"/>
    </source>
</evidence>
<name>A0A857CE25_9HYPH</name>
<feature type="transmembrane region" description="Helical" evidence="13">
    <location>
        <begin position="37"/>
        <end position="54"/>
    </location>
</feature>
<evidence type="ECO:0000256" key="4">
    <source>
        <dbReference type="ARBA" id="ARBA00022692"/>
    </source>
</evidence>
<protein>
    <recommendedName>
        <fullName evidence="15">FAD-binding FR-type domain-containing protein</fullName>
    </recommendedName>
</protein>
<keyword evidence="12 13" id="KW-0472">Membrane</keyword>
<feature type="transmembrane region" description="Helical" evidence="13">
    <location>
        <begin position="75"/>
        <end position="96"/>
    </location>
</feature>
<evidence type="ECO:0000256" key="1">
    <source>
        <dbReference type="ARBA" id="ARBA00001974"/>
    </source>
</evidence>
<evidence type="ECO:0000259" key="15">
    <source>
        <dbReference type="PROSITE" id="PS51384"/>
    </source>
</evidence>
<feature type="chain" id="PRO_5032449776" description="FAD-binding FR-type domain-containing protein" evidence="14">
    <location>
        <begin position="22"/>
        <end position="439"/>
    </location>
</feature>
<dbReference type="Pfam" id="PF01794">
    <property type="entry name" value="Ferric_reduct"/>
    <property type="match status" value="1"/>
</dbReference>
<keyword evidence="4 13" id="KW-0812">Transmembrane</keyword>
<dbReference type="InterPro" id="IPR039261">
    <property type="entry name" value="FNR_nucleotide-bd"/>
</dbReference>
<evidence type="ECO:0000256" key="3">
    <source>
        <dbReference type="ARBA" id="ARBA00022630"/>
    </source>
</evidence>
<proteinExistence type="predicted"/>
<dbReference type="Gene3D" id="2.40.30.10">
    <property type="entry name" value="Translation factors"/>
    <property type="match status" value="1"/>
</dbReference>
<dbReference type="GO" id="GO:0051537">
    <property type="term" value="F:2 iron, 2 sulfur cluster binding"/>
    <property type="evidence" value="ECO:0007669"/>
    <property type="project" value="UniProtKB-KW"/>
</dbReference>
<keyword evidence="9" id="KW-0560">Oxidoreductase</keyword>
<dbReference type="PROSITE" id="PS51384">
    <property type="entry name" value="FAD_FR"/>
    <property type="match status" value="1"/>
</dbReference>
<dbReference type="PANTHER" id="PTHR47354:SF8">
    <property type="entry name" value="1,2-PHENYLACETYL-COA EPOXIDASE, SUBUNIT E"/>
    <property type="match status" value="1"/>
</dbReference>
<dbReference type="GO" id="GO:0016020">
    <property type="term" value="C:membrane"/>
    <property type="evidence" value="ECO:0007669"/>
    <property type="project" value="UniProtKB-SubCell"/>
</dbReference>
<evidence type="ECO:0000313" key="17">
    <source>
        <dbReference type="Proteomes" id="UP000435648"/>
    </source>
</evidence>
<dbReference type="SUPFAM" id="SSF63380">
    <property type="entry name" value="Riboflavin synthase domain-like"/>
    <property type="match status" value="1"/>
</dbReference>
<keyword evidence="8 13" id="KW-1133">Transmembrane helix</keyword>
<evidence type="ECO:0000256" key="11">
    <source>
        <dbReference type="ARBA" id="ARBA00023014"/>
    </source>
</evidence>
<dbReference type="RefSeq" id="WP_158195914.1">
    <property type="nucleotide sequence ID" value="NZ_CP046908.1"/>
</dbReference>
<keyword evidence="10" id="KW-0408">Iron</keyword>
<evidence type="ECO:0000256" key="8">
    <source>
        <dbReference type="ARBA" id="ARBA00022989"/>
    </source>
</evidence>
<accession>A0A857CE25</accession>
<feature type="transmembrane region" description="Helical" evidence="13">
    <location>
        <begin position="116"/>
        <end position="135"/>
    </location>
</feature>
<dbReference type="GO" id="GO:0050660">
    <property type="term" value="F:flavin adenine dinucleotide binding"/>
    <property type="evidence" value="ECO:0007669"/>
    <property type="project" value="TreeGrafter"/>
</dbReference>
<evidence type="ECO:0000256" key="5">
    <source>
        <dbReference type="ARBA" id="ARBA00022714"/>
    </source>
</evidence>
<dbReference type="Proteomes" id="UP000435648">
    <property type="component" value="Chromosome"/>
</dbReference>
<gene>
    <name evidence="16" type="ORF">GH266_22900</name>
</gene>
<keyword evidence="6" id="KW-0479">Metal-binding</keyword>
<evidence type="ECO:0000256" key="12">
    <source>
        <dbReference type="ARBA" id="ARBA00023136"/>
    </source>
</evidence>
<keyword evidence="11" id="KW-0411">Iron-sulfur</keyword>
<keyword evidence="3" id="KW-0285">Flavoprotein</keyword>
<dbReference type="InterPro" id="IPR017938">
    <property type="entry name" value="Riboflavin_synthase-like_b-brl"/>
</dbReference>
<dbReference type="InterPro" id="IPR001433">
    <property type="entry name" value="OxRdtase_FAD/NAD-bd"/>
</dbReference>
<evidence type="ECO:0000256" key="10">
    <source>
        <dbReference type="ARBA" id="ARBA00023004"/>
    </source>
</evidence>
<sequence>MPAAALILLYLLVALAPLALAAASGRPPRPVMDEIASGMAMVAFAILLMEFVLSGRFRSISGRVGLDVTMRFHQLLARTALALALAHPFLYTLPFARPLPFDPTRQLTLTFAAEGLVTGVLAFVLLPAFVVLSIARDRIGWRYETWRLAHGLGALAIAVLVLVHARHAGRYSADPQLAGLWGVLTAAAVLSLLHVYLVKPLLARRRPWEVTALRKLAERTWEVVLSPKGHDGIAYRAGQFAWIRIGAPVFSLRENPFSIASAPGEGRDLRFVIKELGDFTATLGGIPLGTTAHVDGPHGNLVLEGRQGSGIAFIAGGVGIAPMLGLLRQLEIDADPRPTMLVYGNRHAGQIACSEDLARMRRQHRTTVVQVLSEPPDGWEGERGMVDAALIARLFADPRHRDWLYVLCGPPAMMEAAEEALLGLGVAPRRIISERFQHD</sequence>
<evidence type="ECO:0000256" key="9">
    <source>
        <dbReference type="ARBA" id="ARBA00023002"/>
    </source>
</evidence>
<evidence type="ECO:0000256" key="6">
    <source>
        <dbReference type="ARBA" id="ARBA00022723"/>
    </source>
</evidence>
<dbReference type="Pfam" id="PF00175">
    <property type="entry name" value="NAD_binding_1"/>
    <property type="match status" value="1"/>
</dbReference>
<feature type="signal peptide" evidence="14">
    <location>
        <begin position="1"/>
        <end position="21"/>
    </location>
</feature>
<evidence type="ECO:0000256" key="14">
    <source>
        <dbReference type="SAM" id="SignalP"/>
    </source>
</evidence>
<comment type="cofactor">
    <cofactor evidence="1">
        <name>FAD</name>
        <dbReference type="ChEBI" id="CHEBI:57692"/>
    </cofactor>
</comment>
<dbReference type="EMBL" id="CP046908">
    <property type="protein sequence ID" value="QGZ37097.1"/>
    <property type="molecule type" value="Genomic_DNA"/>
</dbReference>